<dbReference type="RefSeq" id="WP_200981019.1">
    <property type="nucleotide sequence ID" value="NZ_CP064654.1"/>
</dbReference>
<dbReference type="InterPro" id="IPR016980">
    <property type="entry name" value="S-AdoMet-dep_MeTrfase_Alr7345"/>
</dbReference>
<name>A0A7S8F2G2_9SPHN</name>
<dbReference type="AlphaFoldDB" id="A0A7S8F2G2"/>
<dbReference type="EMBL" id="CP064654">
    <property type="protein sequence ID" value="QPC98009.1"/>
    <property type="molecule type" value="Genomic_DNA"/>
</dbReference>
<accession>A0A7S8F2G2</accession>
<dbReference type="SUPFAM" id="SSF53335">
    <property type="entry name" value="S-adenosyl-L-methionine-dependent methyltransferases"/>
    <property type="match status" value="1"/>
</dbReference>
<proteinExistence type="predicted"/>
<reference evidence="2 3" key="1">
    <citation type="submission" date="2020-11" db="EMBL/GenBank/DDBJ databases">
        <title>The genome sequence of Erythrobacter sp. 6D36.</title>
        <authorList>
            <person name="Liu Y."/>
        </authorList>
    </citation>
    <scope>NUCLEOTIDE SEQUENCE [LARGE SCALE GENOMIC DNA]</scope>
    <source>
        <strain evidence="2 3">6D36</strain>
    </source>
</reference>
<keyword evidence="2" id="KW-0489">Methyltransferase</keyword>
<dbReference type="InterPro" id="IPR029063">
    <property type="entry name" value="SAM-dependent_MTases_sf"/>
</dbReference>
<dbReference type="GO" id="GO:0008168">
    <property type="term" value="F:methyltransferase activity"/>
    <property type="evidence" value="ECO:0007669"/>
    <property type="project" value="UniProtKB-KW"/>
</dbReference>
<dbReference type="PIRSF" id="PIRSF031679">
    <property type="entry name" value="Mtase_Alr7345_prd"/>
    <property type="match status" value="1"/>
</dbReference>
<keyword evidence="2" id="KW-0808">Transferase</keyword>
<protein>
    <submittedName>
        <fullName evidence="2">Class I SAM-dependent methyltransferase</fullName>
    </submittedName>
</protein>
<keyword evidence="3" id="KW-1185">Reference proteome</keyword>
<evidence type="ECO:0000313" key="2">
    <source>
        <dbReference type="EMBL" id="QPC98009.1"/>
    </source>
</evidence>
<dbReference type="GO" id="GO:0032259">
    <property type="term" value="P:methylation"/>
    <property type="evidence" value="ECO:0007669"/>
    <property type="project" value="UniProtKB-KW"/>
</dbReference>
<dbReference type="KEGG" id="qso:IRL76_08905"/>
<dbReference type="PROSITE" id="PS51257">
    <property type="entry name" value="PROKAR_LIPOPROTEIN"/>
    <property type="match status" value="1"/>
</dbReference>
<evidence type="ECO:0000313" key="3">
    <source>
        <dbReference type="Proteomes" id="UP000594459"/>
    </source>
</evidence>
<gene>
    <name evidence="2" type="ORF">IRL76_08905</name>
</gene>
<keyword evidence="1" id="KW-0732">Signal</keyword>
<organism evidence="2 3">
    <name type="scientific">Qipengyuania soli</name>
    <dbReference type="NCBI Taxonomy" id="2782568"/>
    <lineage>
        <taxon>Bacteria</taxon>
        <taxon>Pseudomonadati</taxon>
        <taxon>Pseudomonadota</taxon>
        <taxon>Alphaproteobacteria</taxon>
        <taxon>Sphingomonadales</taxon>
        <taxon>Erythrobacteraceae</taxon>
        <taxon>Qipengyuania</taxon>
    </lineage>
</organism>
<sequence>MTPRFLFAVAPVALVLSACATTAVDPTPAVDTAAIASAVAASDRPENARKMDQGRKPAEVLAFLGLEPGMVAADLFTATGYWAEIMGHVVGENGKVIAYQPDQFYNDDKSKAAWAGLIARSPAVEMARHPFDAFAPPASSLDFAIINDSYHDLYWTSEQYKIPFTDPKAYVRALYAGMKPGGIVGVIDHVGQPGDTRAVVDAVHRIDPAVVRADFEAAGFVFEAQSDFLANPEDDHTKLVFDPSVRGKTDRFVYRFRKPR</sequence>
<feature type="signal peptide" evidence="1">
    <location>
        <begin position="1"/>
        <end position="23"/>
    </location>
</feature>
<evidence type="ECO:0000256" key="1">
    <source>
        <dbReference type="SAM" id="SignalP"/>
    </source>
</evidence>
<dbReference type="Gene3D" id="3.40.50.150">
    <property type="entry name" value="Vaccinia Virus protein VP39"/>
    <property type="match status" value="1"/>
</dbReference>
<dbReference type="Proteomes" id="UP000594459">
    <property type="component" value="Chromosome"/>
</dbReference>
<feature type="chain" id="PRO_5032969192" evidence="1">
    <location>
        <begin position="24"/>
        <end position="260"/>
    </location>
</feature>